<organism evidence="1 2">
    <name type="scientific">Kingella oralis ATCC 51147</name>
    <dbReference type="NCBI Taxonomy" id="629741"/>
    <lineage>
        <taxon>Bacteria</taxon>
        <taxon>Pseudomonadati</taxon>
        <taxon>Pseudomonadota</taxon>
        <taxon>Betaproteobacteria</taxon>
        <taxon>Neisseriales</taxon>
        <taxon>Neisseriaceae</taxon>
        <taxon>Kingella</taxon>
    </lineage>
</organism>
<evidence type="ECO:0000313" key="1">
    <source>
        <dbReference type="EMBL" id="EEP68934.1"/>
    </source>
</evidence>
<reference evidence="1" key="1">
    <citation type="submission" date="2009-04" db="EMBL/GenBank/DDBJ databases">
        <authorList>
            <person name="Weinstock G."/>
            <person name="Sodergren E."/>
            <person name="Clifton S."/>
            <person name="Fulton L."/>
            <person name="Fulton B."/>
            <person name="Courtney L."/>
            <person name="Fronick C."/>
            <person name="Harrison M."/>
            <person name="Strong C."/>
            <person name="Farmer C."/>
            <person name="Delahaunty K."/>
            <person name="Markovic C."/>
            <person name="Hall O."/>
            <person name="Minx P."/>
            <person name="Tomlinson C."/>
            <person name="Mitreva M."/>
            <person name="Nelson J."/>
            <person name="Hou S."/>
            <person name="Wollam A."/>
            <person name="Pepin K.H."/>
            <person name="Johnson M."/>
            <person name="Bhonagiri V."/>
            <person name="Nash W.E."/>
            <person name="Warren W."/>
            <person name="Chinwalla A."/>
            <person name="Mardis E.R."/>
            <person name="Wilson R.K."/>
        </authorList>
    </citation>
    <scope>NUCLEOTIDE SEQUENCE [LARGE SCALE GENOMIC DNA]</scope>
    <source>
        <strain evidence="1">ATCC 51147</strain>
    </source>
</reference>
<name>C4GFC9_9NEIS</name>
<accession>C4GFC9</accession>
<sequence length="46" mass="5160">MGDKGSLKTAKTAFQAAYLFKKDCSQNIVHKTVYKKQTARNLTLLV</sequence>
<dbReference type="Proteomes" id="UP000003009">
    <property type="component" value="Unassembled WGS sequence"/>
</dbReference>
<dbReference type="EMBL" id="ACJW02000002">
    <property type="protein sequence ID" value="EEP68934.1"/>
    <property type="molecule type" value="Genomic_DNA"/>
</dbReference>
<protein>
    <submittedName>
        <fullName evidence="1">Uncharacterized protein</fullName>
    </submittedName>
</protein>
<dbReference type="HOGENOM" id="CLU_3184736_0_0_4"/>
<dbReference type="AlphaFoldDB" id="C4GFC9"/>
<gene>
    <name evidence="1" type="ORF">GCWU000324_00845</name>
</gene>
<comment type="caution">
    <text evidence="1">The sequence shown here is derived from an EMBL/GenBank/DDBJ whole genome shotgun (WGS) entry which is preliminary data.</text>
</comment>
<keyword evidence="2" id="KW-1185">Reference proteome</keyword>
<proteinExistence type="predicted"/>
<evidence type="ECO:0000313" key="2">
    <source>
        <dbReference type="Proteomes" id="UP000003009"/>
    </source>
</evidence>